<reference evidence="4" key="1">
    <citation type="submission" date="2022-11" db="UniProtKB">
        <authorList>
            <consortium name="WormBaseParasite"/>
        </authorList>
    </citation>
    <scope>IDENTIFICATION</scope>
</reference>
<dbReference type="SUPFAM" id="SSF47576">
    <property type="entry name" value="Calponin-homology domain, CH-domain"/>
    <property type="match status" value="1"/>
</dbReference>
<feature type="domain" description="Calponin-homology (CH)" evidence="2">
    <location>
        <begin position="10"/>
        <end position="115"/>
    </location>
</feature>
<dbReference type="GO" id="GO:0008017">
    <property type="term" value="F:microtubule binding"/>
    <property type="evidence" value="ECO:0007669"/>
    <property type="project" value="TreeGrafter"/>
</dbReference>
<evidence type="ECO:0000313" key="3">
    <source>
        <dbReference type="Proteomes" id="UP000887577"/>
    </source>
</evidence>
<organism evidence="3 4">
    <name type="scientific">Panagrolaimus superbus</name>
    <dbReference type="NCBI Taxonomy" id="310955"/>
    <lineage>
        <taxon>Eukaryota</taxon>
        <taxon>Metazoa</taxon>
        <taxon>Ecdysozoa</taxon>
        <taxon>Nematoda</taxon>
        <taxon>Chromadorea</taxon>
        <taxon>Rhabditida</taxon>
        <taxon>Tylenchina</taxon>
        <taxon>Panagrolaimomorpha</taxon>
        <taxon>Panagrolaimoidea</taxon>
        <taxon>Panagrolaimidae</taxon>
        <taxon>Panagrolaimus</taxon>
    </lineage>
</organism>
<protein>
    <submittedName>
        <fullName evidence="4">Calponin-homology (CH) domain-containing protein</fullName>
    </submittedName>
</protein>
<name>A0A914Y2Y2_9BILA</name>
<dbReference type="InterPro" id="IPR001715">
    <property type="entry name" value="CH_dom"/>
</dbReference>
<dbReference type="FunFam" id="1.10.418.10:FF:000059">
    <property type="entry name" value="RIKEN cDNA 6430531B16 gene"/>
    <property type="match status" value="1"/>
</dbReference>
<dbReference type="PANTHER" id="PTHR12509:SF9">
    <property type="entry name" value="SPERM FLAGELLAR PROTEIN 1 ISOFORM X1"/>
    <property type="match status" value="1"/>
</dbReference>
<sequence>MSATLPTLTDSGLDDVYQWIGNLPLSKPVRNISKDLSDGVLIAEIVSHYLPRYIAVNNFTHVNSVALKRYNWETLQKMVFKYLNFQLSDEQIRSLSEGAHGIMEAFLLFLKDKIDLAVAEKRFRPSKRRTRSTTSRGSTLSLNQSDSEYEREISTTNLNKTLKNLKIASTPRSQIDMTNGQSKEEQIQKLLSQVQYLERIIDQKDEHIAALTKKVEQTNISNGTKKKQESGYQKDLIDEQSQVFMSQIHYLESVIQQKEEGIVTLSKQVDKLMGMLYPEQEETNETSDIPSPTQHRQSLRNQNIDFSSHKK</sequence>
<dbReference type="PROSITE" id="PS50021">
    <property type="entry name" value="CH"/>
    <property type="match status" value="1"/>
</dbReference>
<dbReference type="WBParaSite" id="PSU_v2.g12134.t1">
    <property type="protein sequence ID" value="PSU_v2.g12134.t1"/>
    <property type="gene ID" value="PSU_v2.g12134"/>
</dbReference>
<dbReference type="Pfam" id="PF06294">
    <property type="entry name" value="CH_2"/>
    <property type="match status" value="1"/>
</dbReference>
<feature type="compositionally biased region" description="Low complexity" evidence="1">
    <location>
        <begin position="132"/>
        <end position="142"/>
    </location>
</feature>
<dbReference type="GO" id="GO:0005930">
    <property type="term" value="C:axoneme"/>
    <property type="evidence" value="ECO:0007669"/>
    <property type="project" value="TreeGrafter"/>
</dbReference>
<accession>A0A914Y2Y2</accession>
<keyword evidence="3" id="KW-1185">Reference proteome</keyword>
<evidence type="ECO:0000313" key="4">
    <source>
        <dbReference type="WBParaSite" id="PSU_v2.g12134.t1"/>
    </source>
</evidence>
<dbReference type="GO" id="GO:0051493">
    <property type="term" value="P:regulation of cytoskeleton organization"/>
    <property type="evidence" value="ECO:0007669"/>
    <property type="project" value="TreeGrafter"/>
</dbReference>
<dbReference type="PANTHER" id="PTHR12509">
    <property type="entry name" value="SPERMATOGENESIS-ASSOCIATED 4-RELATED"/>
    <property type="match status" value="1"/>
</dbReference>
<proteinExistence type="predicted"/>
<dbReference type="AlphaFoldDB" id="A0A914Y2Y2"/>
<dbReference type="Gene3D" id="1.10.418.10">
    <property type="entry name" value="Calponin-like domain"/>
    <property type="match status" value="1"/>
</dbReference>
<feature type="region of interest" description="Disordered" evidence="1">
    <location>
        <begin position="125"/>
        <end position="148"/>
    </location>
</feature>
<feature type="compositionally biased region" description="Polar residues" evidence="1">
    <location>
        <begin position="286"/>
        <end position="311"/>
    </location>
</feature>
<dbReference type="InterPro" id="IPR036872">
    <property type="entry name" value="CH_dom_sf"/>
</dbReference>
<evidence type="ECO:0000259" key="2">
    <source>
        <dbReference type="PROSITE" id="PS50021"/>
    </source>
</evidence>
<feature type="region of interest" description="Disordered" evidence="1">
    <location>
        <begin position="280"/>
        <end position="311"/>
    </location>
</feature>
<dbReference type="InterPro" id="IPR010441">
    <property type="entry name" value="CH_2"/>
</dbReference>
<dbReference type="InterPro" id="IPR052111">
    <property type="entry name" value="Spermatogenesis_Ciliary_MAP"/>
</dbReference>
<dbReference type="Proteomes" id="UP000887577">
    <property type="component" value="Unplaced"/>
</dbReference>
<evidence type="ECO:0000256" key="1">
    <source>
        <dbReference type="SAM" id="MobiDB-lite"/>
    </source>
</evidence>